<gene>
    <name evidence="1" type="ORF">DHETER_LOCUS8242</name>
</gene>
<evidence type="ECO:0000313" key="2">
    <source>
        <dbReference type="Proteomes" id="UP000789702"/>
    </source>
</evidence>
<protein>
    <submittedName>
        <fullName evidence="1">14427_t:CDS:1</fullName>
    </submittedName>
</protein>
<comment type="caution">
    <text evidence="1">The sequence shown here is derived from an EMBL/GenBank/DDBJ whole genome shotgun (WGS) entry which is preliminary data.</text>
</comment>
<keyword evidence="2" id="KW-1185">Reference proteome</keyword>
<accession>A0ACA9N0S2</accession>
<dbReference type="Proteomes" id="UP000789702">
    <property type="component" value="Unassembled WGS sequence"/>
</dbReference>
<name>A0ACA9N0S2_9GLOM</name>
<sequence>MAESDHNLLSSSSVSGRLFFPLILYDNGITSVNGQRAETNHPQNKHTPNPLSWCCFGK</sequence>
<dbReference type="EMBL" id="CAJVPU010012813">
    <property type="protein sequence ID" value="CAG8626856.1"/>
    <property type="molecule type" value="Genomic_DNA"/>
</dbReference>
<feature type="non-terminal residue" evidence="1">
    <location>
        <position position="58"/>
    </location>
</feature>
<evidence type="ECO:0000313" key="1">
    <source>
        <dbReference type="EMBL" id="CAG8626856.1"/>
    </source>
</evidence>
<reference evidence="1" key="1">
    <citation type="submission" date="2021-06" db="EMBL/GenBank/DDBJ databases">
        <authorList>
            <person name="Kallberg Y."/>
            <person name="Tangrot J."/>
            <person name="Rosling A."/>
        </authorList>
    </citation>
    <scope>NUCLEOTIDE SEQUENCE</scope>
    <source>
        <strain evidence="1">IL203A</strain>
    </source>
</reference>
<proteinExistence type="predicted"/>
<organism evidence="1 2">
    <name type="scientific">Dentiscutata heterogama</name>
    <dbReference type="NCBI Taxonomy" id="1316150"/>
    <lineage>
        <taxon>Eukaryota</taxon>
        <taxon>Fungi</taxon>
        <taxon>Fungi incertae sedis</taxon>
        <taxon>Mucoromycota</taxon>
        <taxon>Glomeromycotina</taxon>
        <taxon>Glomeromycetes</taxon>
        <taxon>Diversisporales</taxon>
        <taxon>Gigasporaceae</taxon>
        <taxon>Dentiscutata</taxon>
    </lineage>
</organism>